<comment type="caution">
    <text evidence="1">The sequence shown here is derived from an EMBL/GenBank/DDBJ whole genome shotgun (WGS) entry which is preliminary data.</text>
</comment>
<keyword evidence="2" id="KW-1185">Reference proteome</keyword>
<sequence length="36" mass="3816">CRNICLNILSVTDVGTSGGTSVCSLSEFHKHFSMAT</sequence>
<feature type="non-terminal residue" evidence="1">
    <location>
        <position position="1"/>
    </location>
</feature>
<dbReference type="AlphaFoldDB" id="A0A392VQI4"/>
<organism evidence="1 2">
    <name type="scientific">Trifolium medium</name>
    <dbReference type="NCBI Taxonomy" id="97028"/>
    <lineage>
        <taxon>Eukaryota</taxon>
        <taxon>Viridiplantae</taxon>
        <taxon>Streptophyta</taxon>
        <taxon>Embryophyta</taxon>
        <taxon>Tracheophyta</taxon>
        <taxon>Spermatophyta</taxon>
        <taxon>Magnoliopsida</taxon>
        <taxon>eudicotyledons</taxon>
        <taxon>Gunneridae</taxon>
        <taxon>Pentapetalae</taxon>
        <taxon>rosids</taxon>
        <taxon>fabids</taxon>
        <taxon>Fabales</taxon>
        <taxon>Fabaceae</taxon>
        <taxon>Papilionoideae</taxon>
        <taxon>50 kb inversion clade</taxon>
        <taxon>NPAAA clade</taxon>
        <taxon>Hologalegina</taxon>
        <taxon>IRL clade</taxon>
        <taxon>Trifolieae</taxon>
        <taxon>Trifolium</taxon>
    </lineage>
</organism>
<protein>
    <submittedName>
        <fullName evidence="1">Uncharacterized protein</fullName>
    </submittedName>
</protein>
<dbReference type="Proteomes" id="UP000265520">
    <property type="component" value="Unassembled WGS sequence"/>
</dbReference>
<evidence type="ECO:0000313" key="1">
    <source>
        <dbReference type="EMBL" id="MCI90576.1"/>
    </source>
</evidence>
<proteinExistence type="predicted"/>
<accession>A0A392VQI4</accession>
<evidence type="ECO:0000313" key="2">
    <source>
        <dbReference type="Proteomes" id="UP000265520"/>
    </source>
</evidence>
<reference evidence="1 2" key="1">
    <citation type="journal article" date="2018" name="Front. Plant Sci.">
        <title>Red Clover (Trifolium pratense) and Zigzag Clover (T. medium) - A Picture of Genomic Similarities and Differences.</title>
        <authorList>
            <person name="Dluhosova J."/>
            <person name="Istvanek J."/>
            <person name="Nedelnik J."/>
            <person name="Repkova J."/>
        </authorList>
    </citation>
    <scope>NUCLEOTIDE SEQUENCE [LARGE SCALE GENOMIC DNA]</scope>
    <source>
        <strain evidence="2">cv. 10/8</strain>
        <tissue evidence="1">Leaf</tissue>
    </source>
</reference>
<dbReference type="EMBL" id="LXQA011248442">
    <property type="protein sequence ID" value="MCI90576.1"/>
    <property type="molecule type" value="Genomic_DNA"/>
</dbReference>
<name>A0A392VQI4_9FABA</name>